<evidence type="ECO:0000256" key="11">
    <source>
        <dbReference type="RuleBase" id="RU000679"/>
    </source>
</evidence>
<dbReference type="AlphaFoldDB" id="T1F0H2"/>
<dbReference type="RefSeq" id="XP_009012475.1">
    <property type="nucleotide sequence ID" value="XM_009014227.1"/>
</dbReference>
<dbReference type="PANTHER" id="PTHR11690:SF248">
    <property type="entry name" value="PICKPOCKET 17, ISOFORM A"/>
    <property type="match status" value="1"/>
</dbReference>
<dbReference type="PRINTS" id="PR01078">
    <property type="entry name" value="AMINACHANNEL"/>
</dbReference>
<evidence type="ECO:0000256" key="2">
    <source>
        <dbReference type="ARBA" id="ARBA00022448"/>
    </source>
</evidence>
<dbReference type="EMBL" id="AMQM01002955">
    <property type="status" value="NOT_ANNOTATED_CDS"/>
    <property type="molecule type" value="Genomic_DNA"/>
</dbReference>
<comment type="subcellular location">
    <subcellularLocation>
        <location evidence="1">Membrane</location>
        <topology evidence="1">Multi-pass membrane protein</topology>
    </subcellularLocation>
</comment>
<keyword evidence="10 11" id="KW-0407">Ion channel</keyword>
<evidence type="ECO:0000256" key="7">
    <source>
        <dbReference type="ARBA" id="ARBA00023065"/>
    </source>
</evidence>
<dbReference type="eggNOG" id="KOG4294">
    <property type="taxonomic scope" value="Eukaryota"/>
</dbReference>
<dbReference type="EnsemblMetazoa" id="HelroT168363">
    <property type="protein sequence ID" value="HelroP168363"/>
    <property type="gene ID" value="HelroG168363"/>
</dbReference>
<reference evidence="14" key="3">
    <citation type="submission" date="2015-06" db="UniProtKB">
        <authorList>
            <consortium name="EnsemblMetazoa"/>
        </authorList>
    </citation>
    <scope>IDENTIFICATION</scope>
</reference>
<reference evidence="15" key="1">
    <citation type="submission" date="2012-12" db="EMBL/GenBank/DDBJ databases">
        <authorList>
            <person name="Hellsten U."/>
            <person name="Grimwood J."/>
            <person name="Chapman J.A."/>
            <person name="Shapiro H."/>
            <person name="Aerts A."/>
            <person name="Otillar R.P."/>
            <person name="Terry A.Y."/>
            <person name="Boore J.L."/>
            <person name="Simakov O."/>
            <person name="Marletaz F."/>
            <person name="Cho S.-J."/>
            <person name="Edsinger-Gonzales E."/>
            <person name="Havlak P."/>
            <person name="Kuo D.-H."/>
            <person name="Larsson T."/>
            <person name="Lv J."/>
            <person name="Arendt D."/>
            <person name="Savage R."/>
            <person name="Osoegawa K."/>
            <person name="de Jong P."/>
            <person name="Lindberg D.R."/>
            <person name="Seaver E.C."/>
            <person name="Weisblat D.A."/>
            <person name="Putnam N.H."/>
            <person name="Grigoriev I.V."/>
            <person name="Rokhsar D.S."/>
        </authorList>
    </citation>
    <scope>NUCLEOTIDE SEQUENCE</scope>
</reference>
<evidence type="ECO:0000313" key="15">
    <source>
        <dbReference type="Proteomes" id="UP000015101"/>
    </source>
</evidence>
<evidence type="ECO:0000256" key="5">
    <source>
        <dbReference type="ARBA" id="ARBA00022989"/>
    </source>
</evidence>
<keyword evidence="6" id="KW-0915">Sodium</keyword>
<evidence type="ECO:0000256" key="6">
    <source>
        <dbReference type="ARBA" id="ARBA00023053"/>
    </source>
</evidence>
<dbReference type="GO" id="GO:0015280">
    <property type="term" value="F:ligand-gated sodium channel activity"/>
    <property type="evidence" value="ECO:0000318"/>
    <property type="project" value="GO_Central"/>
</dbReference>
<dbReference type="OMA" id="YICSEIS"/>
<evidence type="ECO:0000256" key="1">
    <source>
        <dbReference type="ARBA" id="ARBA00004141"/>
    </source>
</evidence>
<dbReference type="KEGG" id="hro:HELRODRAFT_168363"/>
<evidence type="ECO:0000256" key="12">
    <source>
        <dbReference type="SAM" id="MobiDB-lite"/>
    </source>
</evidence>
<evidence type="ECO:0000256" key="4">
    <source>
        <dbReference type="ARBA" id="ARBA00022692"/>
    </source>
</evidence>
<dbReference type="Proteomes" id="UP000015101">
    <property type="component" value="Unassembled WGS sequence"/>
</dbReference>
<dbReference type="Gene3D" id="2.60.470.10">
    <property type="entry name" value="Acid-sensing ion channels like domains"/>
    <property type="match status" value="1"/>
</dbReference>
<dbReference type="Pfam" id="PF00858">
    <property type="entry name" value="ASC"/>
    <property type="match status" value="1"/>
</dbReference>
<keyword evidence="9 11" id="KW-0739">Sodium transport</keyword>
<keyword evidence="7 11" id="KW-0406">Ion transport</keyword>
<dbReference type="PANTHER" id="PTHR11690">
    <property type="entry name" value="AMILORIDE-SENSITIVE SODIUM CHANNEL-RELATED"/>
    <property type="match status" value="1"/>
</dbReference>
<evidence type="ECO:0000256" key="3">
    <source>
        <dbReference type="ARBA" id="ARBA00022461"/>
    </source>
</evidence>
<dbReference type="HOGENOM" id="CLU_056824_0_0_1"/>
<organism evidence="14 15">
    <name type="scientific">Helobdella robusta</name>
    <name type="common">Californian leech</name>
    <dbReference type="NCBI Taxonomy" id="6412"/>
    <lineage>
        <taxon>Eukaryota</taxon>
        <taxon>Metazoa</taxon>
        <taxon>Spiralia</taxon>
        <taxon>Lophotrochozoa</taxon>
        <taxon>Annelida</taxon>
        <taxon>Clitellata</taxon>
        <taxon>Hirudinea</taxon>
        <taxon>Rhynchobdellida</taxon>
        <taxon>Glossiphoniidae</taxon>
        <taxon>Helobdella</taxon>
    </lineage>
</organism>
<keyword evidence="2 11" id="KW-0813">Transport</keyword>
<evidence type="ECO:0000256" key="9">
    <source>
        <dbReference type="ARBA" id="ARBA00023201"/>
    </source>
</evidence>
<keyword evidence="5" id="KW-1133">Transmembrane helix</keyword>
<keyword evidence="15" id="KW-1185">Reference proteome</keyword>
<comment type="similarity">
    <text evidence="11">Belongs to the amiloride-sensitive sodium channel (TC 1.A.6) family.</text>
</comment>
<dbReference type="Gene3D" id="1.10.287.770">
    <property type="entry name" value="YojJ-like"/>
    <property type="match status" value="1"/>
</dbReference>
<dbReference type="GO" id="GO:0005886">
    <property type="term" value="C:plasma membrane"/>
    <property type="evidence" value="ECO:0000318"/>
    <property type="project" value="GO_Central"/>
</dbReference>
<reference evidence="13 15" key="2">
    <citation type="journal article" date="2013" name="Nature">
        <title>Insights into bilaterian evolution from three spiralian genomes.</title>
        <authorList>
            <person name="Simakov O."/>
            <person name="Marletaz F."/>
            <person name="Cho S.J."/>
            <person name="Edsinger-Gonzales E."/>
            <person name="Havlak P."/>
            <person name="Hellsten U."/>
            <person name="Kuo D.H."/>
            <person name="Larsson T."/>
            <person name="Lv J."/>
            <person name="Arendt D."/>
            <person name="Savage R."/>
            <person name="Osoegawa K."/>
            <person name="de Jong P."/>
            <person name="Grimwood J."/>
            <person name="Chapman J.A."/>
            <person name="Shapiro H."/>
            <person name="Aerts A."/>
            <person name="Otillar R.P."/>
            <person name="Terry A.Y."/>
            <person name="Boore J.L."/>
            <person name="Grigoriev I.V."/>
            <person name="Lindberg D.R."/>
            <person name="Seaver E.C."/>
            <person name="Weisblat D.A."/>
            <person name="Putnam N.H."/>
            <person name="Rokhsar D.S."/>
        </authorList>
    </citation>
    <scope>NUCLEOTIDE SEQUENCE</scope>
</reference>
<evidence type="ECO:0000313" key="13">
    <source>
        <dbReference type="EMBL" id="ESO09382.1"/>
    </source>
</evidence>
<evidence type="ECO:0000313" key="14">
    <source>
        <dbReference type="EnsemblMetazoa" id="HelroP168363"/>
    </source>
</evidence>
<gene>
    <name evidence="14" type="primary">20202322</name>
    <name evidence="13" type="ORF">HELRODRAFT_168363</name>
</gene>
<dbReference type="InParanoid" id="T1F0H2"/>
<evidence type="ECO:0000256" key="10">
    <source>
        <dbReference type="ARBA" id="ARBA00023303"/>
    </source>
</evidence>
<dbReference type="EMBL" id="KB095959">
    <property type="protein sequence ID" value="ESO09382.1"/>
    <property type="molecule type" value="Genomic_DNA"/>
</dbReference>
<feature type="compositionally biased region" description="Basic and acidic residues" evidence="12">
    <location>
        <begin position="449"/>
        <end position="458"/>
    </location>
</feature>
<keyword evidence="3 11" id="KW-0894">Sodium channel</keyword>
<name>T1F0H2_HELRO</name>
<keyword evidence="4 11" id="KW-0812">Transmembrane</keyword>
<proteinExistence type="inferred from homology"/>
<evidence type="ECO:0000256" key="8">
    <source>
        <dbReference type="ARBA" id="ARBA00023136"/>
    </source>
</evidence>
<dbReference type="OrthoDB" id="6021021at2759"/>
<dbReference type="GO" id="GO:0035725">
    <property type="term" value="P:sodium ion transmembrane transport"/>
    <property type="evidence" value="ECO:0000318"/>
    <property type="project" value="GO_Central"/>
</dbReference>
<sequence length="458" mass="52276">MNEHTCLELVCGQYDGLTPDGRQQRSDFKFFNQVMEQFSSMNFTDKKDKGHTLDNMVVECVYAGGKSHTDFKYFSNNYHGNCYTFNSATSWNENSSMRMSRKAGPRYGLSILFNVEQKEYVGQMSQSAGLRVVVHDPARMPFPEDEGILVAPNALTHIAVTMVNNFLLLIKTQKINGLYGNCRSTDQTDKNLTMYQKLYNVSYCEKGCLYTCLNDQIIQNCDCVDIKFPKPPTDKNSRTDLRPCSADNSTITACVDKIWRDYENENLPCSSDCTVPCSETLYKPVISREIWPSKNYLAQMAQTPNYLTLFNELNKSDSQDYGQFVVFLQDFSYTSIDESPAYEIMQFSSDIGGILGLYVGFSILTIVEFFELAADILGLICFHIYSSSKTSVKNWRREKKIRNCNRVLPFKKSQISLNEIYVSGEDDEDEEEMDPRGKPRTGSRASVLNRRDMTSVHI</sequence>
<accession>T1F0H2</accession>
<dbReference type="InterPro" id="IPR001873">
    <property type="entry name" value="ENaC"/>
</dbReference>
<keyword evidence="8" id="KW-0472">Membrane</keyword>
<feature type="region of interest" description="Disordered" evidence="12">
    <location>
        <begin position="425"/>
        <end position="458"/>
    </location>
</feature>
<protein>
    <submittedName>
        <fullName evidence="13 14">Uncharacterized protein</fullName>
    </submittedName>
</protein>
<dbReference type="GeneID" id="20202322"/>
<dbReference type="CTD" id="20202322"/>